<protein>
    <recommendedName>
        <fullName evidence="2">C-type lectin domain-containing protein</fullName>
    </recommendedName>
</protein>
<sequence length="159" mass="17940">MCYSHSSLIDNPNVTRAQAGQVCEGLLKNYPNVRILLPQIKSLTAAKTLVDNLRKAGIMQTSIWIDAQRGNTTDHFRWTGEPYPVSFEFLNWYGRDGLENCLQFSYKWDQTANPPSAFELKVSNVNCNLQQLFICTHSGSSSPRFPSTPKEIGSRRSPL</sequence>
<keyword evidence="4" id="KW-1185">Reference proteome</keyword>
<dbReference type="PROSITE" id="PS50041">
    <property type="entry name" value="C_TYPE_LECTIN_2"/>
    <property type="match status" value="1"/>
</dbReference>
<organism evidence="3 4">
    <name type="scientific">Protopolystoma xenopodis</name>
    <dbReference type="NCBI Taxonomy" id="117903"/>
    <lineage>
        <taxon>Eukaryota</taxon>
        <taxon>Metazoa</taxon>
        <taxon>Spiralia</taxon>
        <taxon>Lophotrochozoa</taxon>
        <taxon>Platyhelminthes</taxon>
        <taxon>Monogenea</taxon>
        <taxon>Polyopisthocotylea</taxon>
        <taxon>Polystomatidea</taxon>
        <taxon>Polystomatidae</taxon>
        <taxon>Protopolystoma</taxon>
    </lineage>
</organism>
<dbReference type="InterPro" id="IPR001304">
    <property type="entry name" value="C-type_lectin-like"/>
</dbReference>
<evidence type="ECO:0000313" key="3">
    <source>
        <dbReference type="EMBL" id="VEL37777.1"/>
    </source>
</evidence>
<evidence type="ECO:0000259" key="2">
    <source>
        <dbReference type="PROSITE" id="PS50041"/>
    </source>
</evidence>
<dbReference type="EMBL" id="CAAALY010255948">
    <property type="protein sequence ID" value="VEL37777.1"/>
    <property type="molecule type" value="Genomic_DNA"/>
</dbReference>
<name>A0A3S5AU29_9PLAT</name>
<dbReference type="SUPFAM" id="SSF56436">
    <property type="entry name" value="C-type lectin-like"/>
    <property type="match status" value="1"/>
</dbReference>
<dbReference type="AlphaFoldDB" id="A0A3S5AU29"/>
<evidence type="ECO:0000256" key="1">
    <source>
        <dbReference type="SAM" id="MobiDB-lite"/>
    </source>
</evidence>
<gene>
    <name evidence="3" type="ORF">PXEA_LOCUS31217</name>
</gene>
<dbReference type="InterPro" id="IPR016186">
    <property type="entry name" value="C-type_lectin-like/link_sf"/>
</dbReference>
<dbReference type="Gene3D" id="3.10.100.10">
    <property type="entry name" value="Mannose-Binding Protein A, subunit A"/>
    <property type="match status" value="1"/>
</dbReference>
<feature type="region of interest" description="Disordered" evidence="1">
    <location>
        <begin position="139"/>
        <end position="159"/>
    </location>
</feature>
<proteinExistence type="predicted"/>
<dbReference type="Proteomes" id="UP000784294">
    <property type="component" value="Unassembled WGS sequence"/>
</dbReference>
<dbReference type="CDD" id="cd00037">
    <property type="entry name" value="CLECT"/>
    <property type="match status" value="1"/>
</dbReference>
<accession>A0A3S5AU29</accession>
<comment type="caution">
    <text evidence="3">The sequence shown here is derived from an EMBL/GenBank/DDBJ whole genome shotgun (WGS) entry which is preliminary data.</text>
</comment>
<reference evidence="3" key="1">
    <citation type="submission" date="2018-11" db="EMBL/GenBank/DDBJ databases">
        <authorList>
            <consortium name="Pathogen Informatics"/>
        </authorList>
    </citation>
    <scope>NUCLEOTIDE SEQUENCE</scope>
</reference>
<feature type="domain" description="C-type lectin" evidence="2">
    <location>
        <begin position="1"/>
        <end position="136"/>
    </location>
</feature>
<dbReference type="InterPro" id="IPR016187">
    <property type="entry name" value="CTDL_fold"/>
</dbReference>
<evidence type="ECO:0000313" key="4">
    <source>
        <dbReference type="Proteomes" id="UP000784294"/>
    </source>
</evidence>